<proteinExistence type="predicted"/>
<dbReference type="KEGG" id="mhi:Mhar_1661"/>
<reference evidence="1 2" key="1">
    <citation type="journal article" date="2012" name="PLoS ONE">
        <title>The genome characteristics and predicted function of methyl-group oxidation pathway in the obligate aceticlastic methanogens, Methanosaeta spp.</title>
        <authorList>
            <person name="Zhu J."/>
            <person name="Zheng H."/>
            <person name="Ai G."/>
            <person name="Zhang G."/>
            <person name="Liu D."/>
            <person name="Liu X."/>
            <person name="Dong X."/>
        </authorList>
    </citation>
    <scope>NUCLEOTIDE SEQUENCE [LARGE SCALE GENOMIC DNA]</scope>
    <source>
        <strain evidence="1 2">6Ac</strain>
    </source>
</reference>
<name>G7WPZ0_METH6</name>
<dbReference type="HOGENOM" id="CLU_506821_0_0_2"/>
<dbReference type="AlphaFoldDB" id="G7WPZ0"/>
<accession>G7WPZ0</accession>
<evidence type="ECO:0000313" key="1">
    <source>
        <dbReference type="EMBL" id="AET65021.1"/>
    </source>
</evidence>
<keyword evidence="2" id="KW-1185">Reference proteome</keyword>
<sequence>MMYRISAIVLSLLAIVVLTPALGQTEASMSFQQVSTASLPYNVNQPIAYKIHLTNAMNSPMRYSVELEVGPDFTDYTASKRYTTDISLTARSAQDVVFDVNFRSPEMSRGAFGRWSTDDNDTSIWEKGWYRVLITPLVGSPVTLESYDGEPSLIKMVTVYRSPEVSPKMGTDADLYSYRIEVFSSADDAVTLQVAPEAIGPWKDCGSRNYTNIGGWQTLRWENVSLDFDFLKGWYRFVGRKQTEAFEGPFWPVEYEYSNATVAPKDGFSGSPFTYSLDFRGSKNLDVGLNIWDVDQNLFKLVEKKRYGNATVWQRLVWTGVMPSEAIGSEGASSYYFSFYYPGSESPLGTSREEEGKVNLGPEIVLIKYENSTVSPERGSAVARYTYAVDVSTALPVCDIELQTSEPGSGIWRSQGIATYNGDPRITWKDVAFGGDVAGNVSYRFIRVASPPTVYQGPTIFKESITGNVTPARGVMQVFPDSNNLNRYVYTIHIENLGNDSEYKGEIWVELLVKAPNSVWKAVGERKQYSTSNGNVSWVLKPFTDVEFLGPAEYKFLVNGVETAVFSGPEIVAMYKNLDYEDVSPGRYNYVAWVNGSVDMIADLIYSTDNENWKNLEDWKRYTGGSGWTRLAWEDKPGYRFYEVDIRFEEPVGI</sequence>
<dbReference type="EMBL" id="CP003117">
    <property type="protein sequence ID" value="AET65021.1"/>
    <property type="molecule type" value="Genomic_DNA"/>
</dbReference>
<organism evidence="1 2">
    <name type="scientific">Methanothrix harundinacea (strain 6Ac)</name>
    <name type="common">Methanosaeta harundinacea</name>
    <dbReference type="NCBI Taxonomy" id="1110509"/>
    <lineage>
        <taxon>Archaea</taxon>
        <taxon>Methanobacteriati</taxon>
        <taxon>Methanobacteriota</taxon>
        <taxon>Stenosarchaea group</taxon>
        <taxon>Methanomicrobia</taxon>
        <taxon>Methanotrichales</taxon>
        <taxon>Methanotrichaceae</taxon>
        <taxon>Methanothrix</taxon>
    </lineage>
</organism>
<dbReference type="PATRIC" id="fig|1110509.7.peg.1847"/>
<dbReference type="STRING" id="1110509.Mhar_1661"/>
<gene>
    <name evidence="1" type="ordered locus">Mhar_1661</name>
</gene>
<evidence type="ECO:0000313" key="2">
    <source>
        <dbReference type="Proteomes" id="UP000005877"/>
    </source>
</evidence>
<protein>
    <submittedName>
        <fullName evidence="1">Uncharacterized protein</fullName>
    </submittedName>
</protein>
<dbReference type="Proteomes" id="UP000005877">
    <property type="component" value="Chromosome"/>
</dbReference>